<evidence type="ECO:0000313" key="1">
    <source>
        <dbReference type="EMBL" id="TGY97974.1"/>
    </source>
</evidence>
<keyword evidence="1" id="KW-0418">Kinase</keyword>
<reference evidence="1" key="1">
    <citation type="submission" date="2019-04" db="EMBL/GenBank/DDBJ databases">
        <title>Microbes associate with the intestines of laboratory mice.</title>
        <authorList>
            <person name="Navarre W."/>
            <person name="Wong E."/>
            <person name="Huang K."/>
            <person name="Tropini C."/>
            <person name="Ng K."/>
            <person name="Yu B."/>
        </authorList>
    </citation>
    <scope>NUCLEOTIDE SEQUENCE</scope>
    <source>
        <strain evidence="1">NM01_1-7b</strain>
    </source>
</reference>
<proteinExistence type="predicted"/>
<sequence>MKKINQLLLAVLLGGLGVLCFVNLLLSQTELSGNDREYRISLNRLEQSVEDFEKETGRAAESLEELAAFAKAENYPFVTGLSVLARESEEGQESEAFWRNGESEYAVIAARLAYYKVYYVSGKISDGSVRVLVNSLAVFFLLLTLSVLWYVRQKILLPFTRLIRLPYELSKGNLTIPLEENKDRFFGKFMWGMDLLRESLEENKARELELLKEKKVLLLSLSHDIKTPLSAIHLYAQALYKNLYQEESKKQEVAEKIKEKADEIESCIGEIVKASNEDFLSFQVENREIYVKAVLEQIRLYYEEKMALYQLEFKMESYSNCLVWGDGDRMTEVMQNVIENAIKYGDGRKIGISAWREEEEYVITVQNTGCSLAEKELPHIFDSFFRGSNVGKNPGSGLGLYICRQLMHLMEGEITAGIREKDGEPWMEICLTLHLA</sequence>
<protein>
    <submittedName>
        <fullName evidence="1">HAMP domain-containing histidine kinase</fullName>
    </submittedName>
</protein>
<evidence type="ECO:0000313" key="2">
    <source>
        <dbReference type="Proteomes" id="UP000304953"/>
    </source>
</evidence>
<keyword evidence="2" id="KW-1185">Reference proteome</keyword>
<dbReference type="EMBL" id="SRYA01000003">
    <property type="protein sequence ID" value="TGY97974.1"/>
    <property type="molecule type" value="Genomic_DNA"/>
</dbReference>
<gene>
    <name evidence="1" type="ORF">E5329_02310</name>
</gene>
<comment type="caution">
    <text evidence="1">The sequence shown here is derived from an EMBL/GenBank/DDBJ whole genome shotgun (WGS) entry which is preliminary data.</text>
</comment>
<name>A0AC61S213_9FIRM</name>
<organism evidence="1 2">
    <name type="scientific">Petralouisia muris</name>
    <dbReference type="NCBI Taxonomy" id="3032872"/>
    <lineage>
        <taxon>Bacteria</taxon>
        <taxon>Bacillati</taxon>
        <taxon>Bacillota</taxon>
        <taxon>Clostridia</taxon>
        <taxon>Lachnospirales</taxon>
        <taxon>Lachnospiraceae</taxon>
        <taxon>Petralouisia</taxon>
    </lineage>
</organism>
<dbReference type="Proteomes" id="UP000304953">
    <property type="component" value="Unassembled WGS sequence"/>
</dbReference>
<accession>A0AC61S213</accession>
<keyword evidence="1" id="KW-0808">Transferase</keyword>